<dbReference type="SMART" id="SM00744">
    <property type="entry name" value="RINGv"/>
    <property type="match status" value="1"/>
</dbReference>
<accession>A0A8J4BUL0</accession>
<feature type="domain" description="RING-CH-type" evidence="5">
    <location>
        <begin position="7"/>
        <end position="70"/>
    </location>
</feature>
<dbReference type="InterPro" id="IPR011016">
    <property type="entry name" value="Znf_RING-CH"/>
</dbReference>
<proteinExistence type="predicted"/>
<dbReference type="InterPro" id="IPR013083">
    <property type="entry name" value="Znf_RING/FYVE/PHD"/>
</dbReference>
<dbReference type="PROSITE" id="PS51292">
    <property type="entry name" value="ZF_RING_CH"/>
    <property type="match status" value="1"/>
</dbReference>
<keyword evidence="3" id="KW-0862">Zinc</keyword>
<keyword evidence="7" id="KW-1185">Reference proteome</keyword>
<dbReference type="Pfam" id="PF12906">
    <property type="entry name" value="RINGv"/>
    <property type="match status" value="1"/>
</dbReference>
<feature type="compositionally biased region" description="Polar residues" evidence="4">
    <location>
        <begin position="238"/>
        <end position="250"/>
    </location>
</feature>
<feature type="compositionally biased region" description="Low complexity" evidence="4">
    <location>
        <begin position="174"/>
        <end position="186"/>
    </location>
</feature>
<keyword evidence="2" id="KW-0863">Zinc-finger</keyword>
<comment type="caution">
    <text evidence="6">The sequence shown here is derived from an EMBL/GenBank/DDBJ whole genome shotgun (WGS) entry which is preliminary data.</text>
</comment>
<dbReference type="Proteomes" id="UP000747399">
    <property type="component" value="Unassembled WGS sequence"/>
</dbReference>
<evidence type="ECO:0000256" key="3">
    <source>
        <dbReference type="ARBA" id="ARBA00022833"/>
    </source>
</evidence>
<feature type="compositionally biased region" description="Polar residues" evidence="4">
    <location>
        <begin position="288"/>
        <end position="303"/>
    </location>
</feature>
<protein>
    <recommendedName>
        <fullName evidence="5">RING-CH-type domain-containing protein</fullName>
    </recommendedName>
</protein>
<evidence type="ECO:0000256" key="2">
    <source>
        <dbReference type="ARBA" id="ARBA00022771"/>
    </source>
</evidence>
<feature type="region of interest" description="Disordered" evidence="4">
    <location>
        <begin position="324"/>
        <end position="352"/>
    </location>
</feature>
<name>A0A8J4BUL0_9CHLO</name>
<dbReference type="Gene3D" id="3.30.40.10">
    <property type="entry name" value="Zinc/RING finger domain, C3HC4 (zinc finger)"/>
    <property type="match status" value="1"/>
</dbReference>
<feature type="region of interest" description="Disordered" evidence="4">
    <location>
        <begin position="173"/>
        <end position="250"/>
    </location>
</feature>
<gene>
    <name evidence="6" type="ORF">Vafri_19242</name>
</gene>
<sequence>MDGLPRRISCEEDVCWVCLEGSSDLSGALEHPCACPRGVHAKCLARWQLQSAGREEERYCRFCKLELPDWRDILTPKVPAAPPVMAIVYDGKVVRLQVKPGREGQLEFQRQVRRAFNLGDDVELDCVFDCRAPGTGEKIKLRGLESYSAAMHCAAVAAGERIAKQMAGLGTGRSGLATGSNSSSSSGGSGGSGSSSSSSSRVAAGSGPSSSSSVGGSSSSGGSGAAAPTATSSRHIESQPSQSTTATPRISTPAAVPLVTAAPICAPGTPRTARTPPSVTAALAAPPNDTSPATPGTLSSPSVVESSDAAAACRVPGGCLTPRYEGGPGEFCRGDSPSPRARAHEPSGSGKRRNLLLGLVRGIGAMRRVL</sequence>
<reference evidence="6" key="1">
    <citation type="journal article" date="2021" name="Proc. Natl. Acad. Sci. U.S.A.">
        <title>Three genomes in the algal genus Volvox reveal the fate of a haploid sex-determining region after a transition to homothallism.</title>
        <authorList>
            <person name="Yamamoto K."/>
            <person name="Hamaji T."/>
            <person name="Kawai-Toyooka H."/>
            <person name="Matsuzaki R."/>
            <person name="Takahashi F."/>
            <person name="Nishimura Y."/>
            <person name="Kawachi M."/>
            <person name="Noguchi H."/>
            <person name="Minakuchi Y."/>
            <person name="Umen J.G."/>
            <person name="Toyoda A."/>
            <person name="Nozaki H."/>
        </authorList>
    </citation>
    <scope>NUCLEOTIDE SEQUENCE</scope>
    <source>
        <strain evidence="6">NIES-3780</strain>
    </source>
</reference>
<evidence type="ECO:0000313" key="7">
    <source>
        <dbReference type="Proteomes" id="UP000747399"/>
    </source>
</evidence>
<dbReference type="GO" id="GO:0008270">
    <property type="term" value="F:zinc ion binding"/>
    <property type="evidence" value="ECO:0007669"/>
    <property type="project" value="UniProtKB-KW"/>
</dbReference>
<dbReference type="EMBL" id="BNCO01000077">
    <property type="protein sequence ID" value="GIL65689.1"/>
    <property type="molecule type" value="Genomic_DNA"/>
</dbReference>
<evidence type="ECO:0000256" key="4">
    <source>
        <dbReference type="SAM" id="MobiDB-lite"/>
    </source>
</evidence>
<dbReference type="AlphaFoldDB" id="A0A8J4BUL0"/>
<feature type="compositionally biased region" description="Low complexity" evidence="4">
    <location>
        <begin position="267"/>
        <end position="277"/>
    </location>
</feature>
<feature type="region of interest" description="Disordered" evidence="4">
    <location>
        <begin position="267"/>
        <end position="303"/>
    </location>
</feature>
<evidence type="ECO:0000259" key="5">
    <source>
        <dbReference type="PROSITE" id="PS51292"/>
    </source>
</evidence>
<feature type="compositionally biased region" description="Low complexity" evidence="4">
    <location>
        <begin position="194"/>
        <end position="217"/>
    </location>
</feature>
<evidence type="ECO:0000313" key="6">
    <source>
        <dbReference type="EMBL" id="GIL65689.1"/>
    </source>
</evidence>
<evidence type="ECO:0000256" key="1">
    <source>
        <dbReference type="ARBA" id="ARBA00022723"/>
    </source>
</evidence>
<dbReference type="SUPFAM" id="SSF57850">
    <property type="entry name" value="RING/U-box"/>
    <property type="match status" value="1"/>
</dbReference>
<organism evidence="6 7">
    <name type="scientific">Volvox africanus</name>
    <dbReference type="NCBI Taxonomy" id="51714"/>
    <lineage>
        <taxon>Eukaryota</taxon>
        <taxon>Viridiplantae</taxon>
        <taxon>Chlorophyta</taxon>
        <taxon>core chlorophytes</taxon>
        <taxon>Chlorophyceae</taxon>
        <taxon>CS clade</taxon>
        <taxon>Chlamydomonadales</taxon>
        <taxon>Volvocaceae</taxon>
        <taxon>Volvox</taxon>
    </lineage>
</organism>
<keyword evidence="1" id="KW-0479">Metal-binding</keyword>